<protein>
    <submittedName>
        <fullName evidence="1">Uncharacterized protein</fullName>
    </submittedName>
</protein>
<organism evidence="1">
    <name type="scientific">Rhodococcus sp. D-6</name>
    <dbReference type="NCBI Taxonomy" id="1387842"/>
    <lineage>
        <taxon>Bacteria</taxon>
        <taxon>Bacillati</taxon>
        <taxon>Actinomycetota</taxon>
        <taxon>Actinomycetes</taxon>
        <taxon>Mycobacteriales</taxon>
        <taxon>Nocardiaceae</taxon>
        <taxon>Rhodococcus</taxon>
    </lineage>
</organism>
<dbReference type="KEGG" id="rhox:RBB84_02060"/>
<dbReference type="GeneID" id="29936813"/>
<dbReference type="AlphaFoldDB" id="A0AAU7UYH8"/>
<proteinExistence type="predicted"/>
<reference evidence="1" key="1">
    <citation type="submission" date="2023-08" db="EMBL/GenBank/DDBJ databases">
        <title>The novel hydrolase IpcH responsible for the initial isoprocarb degradation step in Rhodococcus sp. D-6.</title>
        <authorList>
            <person name="Zhu Q."/>
        </authorList>
    </citation>
    <scope>NUCLEOTIDE SEQUENCE</scope>
    <source>
        <strain evidence="1">D-6</strain>
    </source>
</reference>
<accession>A0AAU7UYH8</accession>
<gene>
    <name evidence="1" type="ORF">RBB84_02060</name>
</gene>
<sequence>MVIEAELYVQYGSTLPFQQVGMPMPDLPAATGDILTWDGAQRLLVVATASSLGAVAFRSEIVTVEPAIDGAGWDEWQEVSVQFDSGDVRLRDLDADTVLLDASLVSLPGRYRARLYATGRDCAVELQEAGEDLVERYLMQLWPETAPRPPTPVMKVDRRAR</sequence>
<dbReference type="EMBL" id="CP132970">
    <property type="protein sequence ID" value="XBW04788.1"/>
    <property type="molecule type" value="Genomic_DNA"/>
</dbReference>
<evidence type="ECO:0000313" key="1">
    <source>
        <dbReference type="EMBL" id="XBW04788.1"/>
    </source>
</evidence>
<name>A0AAU7UYH8_9NOCA</name>
<dbReference type="RefSeq" id="WP_024103338.1">
    <property type="nucleotide sequence ID" value="NZ_CP132970.1"/>
</dbReference>